<reference evidence="2 3" key="1">
    <citation type="journal article" date="2019" name="Environ. Microbiol.">
        <title>An active ?-lactamase is a part of an orchestrated cell wall stress resistance network of Bacillus subtilis and related rhizosphere species.</title>
        <authorList>
            <person name="Bucher T."/>
            <person name="Keren-Paz A."/>
            <person name="Hausser J."/>
            <person name="Olender T."/>
            <person name="Cytryn E."/>
            <person name="Kolodkin-Gal I."/>
        </authorList>
    </citation>
    <scope>NUCLEOTIDE SEQUENCE [LARGE SCALE GENOMIC DNA]</scope>
    <source>
        <strain evidence="2 3">I4</strain>
    </source>
</reference>
<dbReference type="SUPFAM" id="SSF49899">
    <property type="entry name" value="Concanavalin A-like lectins/glucanases"/>
    <property type="match status" value="1"/>
</dbReference>
<feature type="domain" description="Glycosyltransferase 2-like" evidence="1">
    <location>
        <begin position="198"/>
        <end position="319"/>
    </location>
</feature>
<dbReference type="Proteomes" id="UP000309170">
    <property type="component" value="Unassembled WGS sequence"/>
</dbReference>
<dbReference type="Gene3D" id="2.60.120.200">
    <property type="match status" value="1"/>
</dbReference>
<evidence type="ECO:0000313" key="2">
    <source>
        <dbReference type="EMBL" id="TKH07767.1"/>
    </source>
</evidence>
<protein>
    <submittedName>
        <fullName evidence="2">Glycosyltransferase</fullName>
    </submittedName>
</protein>
<dbReference type="InterPro" id="IPR029044">
    <property type="entry name" value="Nucleotide-diphossugar_trans"/>
</dbReference>
<organism evidence="2 3">
    <name type="scientific">Peribacillus simplex</name>
    <dbReference type="NCBI Taxonomy" id="1478"/>
    <lineage>
        <taxon>Bacteria</taxon>
        <taxon>Bacillati</taxon>
        <taxon>Bacillota</taxon>
        <taxon>Bacilli</taxon>
        <taxon>Bacillales</taxon>
        <taxon>Bacillaceae</taxon>
        <taxon>Peribacillus</taxon>
    </lineage>
</organism>
<dbReference type="CDD" id="cd00761">
    <property type="entry name" value="Glyco_tranf_GTA_type"/>
    <property type="match status" value="1"/>
</dbReference>
<dbReference type="InterPro" id="IPR013320">
    <property type="entry name" value="ConA-like_dom_sf"/>
</dbReference>
<dbReference type="SUPFAM" id="SSF53448">
    <property type="entry name" value="Nucleotide-diphospho-sugar transferases"/>
    <property type="match status" value="1"/>
</dbReference>
<evidence type="ECO:0000259" key="1">
    <source>
        <dbReference type="Pfam" id="PF00535"/>
    </source>
</evidence>
<dbReference type="InterPro" id="IPR001173">
    <property type="entry name" value="Glyco_trans_2-like"/>
</dbReference>
<dbReference type="PANTHER" id="PTHR43685">
    <property type="entry name" value="GLYCOSYLTRANSFERASE"/>
    <property type="match status" value="1"/>
</dbReference>
<name>A0A9X9EQH3_9BACI</name>
<dbReference type="Gene3D" id="3.90.550.10">
    <property type="entry name" value="Spore Coat Polysaccharide Biosynthesis Protein SpsA, Chain A"/>
    <property type="match status" value="1"/>
</dbReference>
<dbReference type="Pfam" id="PF13385">
    <property type="entry name" value="Laminin_G_3"/>
    <property type="match status" value="1"/>
</dbReference>
<dbReference type="EMBL" id="SZNT01000467">
    <property type="protein sequence ID" value="TKH07767.1"/>
    <property type="molecule type" value="Genomic_DNA"/>
</dbReference>
<dbReference type="Pfam" id="PF00535">
    <property type="entry name" value="Glycos_transf_2"/>
    <property type="match status" value="1"/>
</dbReference>
<gene>
    <name evidence="2" type="ORF">FC678_22255</name>
</gene>
<dbReference type="InterPro" id="IPR050834">
    <property type="entry name" value="Glycosyltransf_2"/>
</dbReference>
<evidence type="ECO:0000313" key="3">
    <source>
        <dbReference type="Proteomes" id="UP000309170"/>
    </source>
</evidence>
<dbReference type="PANTHER" id="PTHR43685:SF2">
    <property type="entry name" value="GLYCOSYLTRANSFERASE 2-LIKE DOMAIN-CONTAINING PROTEIN"/>
    <property type="match status" value="1"/>
</dbReference>
<feature type="non-terminal residue" evidence="2">
    <location>
        <position position="371"/>
    </location>
</feature>
<dbReference type="AlphaFoldDB" id="A0A9X9EQH3"/>
<comment type="caution">
    <text evidence="2">The sequence shown here is derived from an EMBL/GenBank/DDBJ whole genome shotgun (WGS) entry which is preliminary data.</text>
</comment>
<accession>A0A9X9EQH3</accession>
<proteinExistence type="predicted"/>
<sequence>MKVMLNKPLTFSGNEFVGIQDLFNNADNFTYECIVLPGKHKQVNSSAYLVSPSCSKEVNTAGVGISINGNEIRVYEHSMNKLNTVILAHYDNSNWIELVLVYSNKKPSLYINGKLIAVGHISPFNHIFPSGVLGGNEEGECFTGEIRSIKLWNESLDVEHVALLKEKAYENNENLTWAHDFLDGTIYKSGKKIDAKVSVIMPTYNKYPDILMTLHSLECQTFNKNEFEVIIVDDGSKDKTPSIYKENPFSFHLKYIRSNHNIGRPNMRNLGIQSASGSIIIFLDAEILVKPDFIQQHYSAHIEKENIVVCGSMVLRGVFTKYHPEFSDDQVALLSLMMQKHYRLSLNIENNIENRKPVNLLSEKDIYDQSF</sequence>